<comment type="caution">
    <text evidence="2">The sequence shown here is derived from an EMBL/GenBank/DDBJ whole genome shotgun (WGS) entry which is preliminary data.</text>
</comment>
<feature type="region of interest" description="Disordered" evidence="1">
    <location>
        <begin position="205"/>
        <end position="237"/>
    </location>
</feature>
<protein>
    <submittedName>
        <fullName evidence="2">Uncharacterized protein</fullName>
    </submittedName>
</protein>
<dbReference type="RefSeq" id="WP_184758175.1">
    <property type="nucleotide sequence ID" value="NZ_BAABEK010000003.1"/>
</dbReference>
<reference evidence="2 3" key="1">
    <citation type="submission" date="2020-08" db="EMBL/GenBank/DDBJ databases">
        <title>Sequencing the genomes of 1000 actinobacteria strains.</title>
        <authorList>
            <person name="Klenk H.-P."/>
        </authorList>
    </citation>
    <scope>NUCLEOTIDE SEQUENCE [LARGE SCALE GENOMIC DNA]</scope>
    <source>
        <strain evidence="2 3">DSM 43023</strain>
    </source>
</reference>
<dbReference type="Proteomes" id="UP000534286">
    <property type="component" value="Unassembled WGS sequence"/>
</dbReference>
<evidence type="ECO:0000313" key="2">
    <source>
        <dbReference type="EMBL" id="MBB4942155.1"/>
    </source>
</evidence>
<accession>A0A7W7S1Q7</accession>
<organism evidence="2 3">
    <name type="scientific">Streptosporangium album</name>
    <dbReference type="NCBI Taxonomy" id="47479"/>
    <lineage>
        <taxon>Bacteria</taxon>
        <taxon>Bacillati</taxon>
        <taxon>Actinomycetota</taxon>
        <taxon>Actinomycetes</taxon>
        <taxon>Streptosporangiales</taxon>
        <taxon>Streptosporangiaceae</taxon>
        <taxon>Streptosporangium</taxon>
    </lineage>
</organism>
<dbReference type="EMBL" id="JACHJU010000003">
    <property type="protein sequence ID" value="MBB4942155.1"/>
    <property type="molecule type" value="Genomic_DNA"/>
</dbReference>
<gene>
    <name evidence="2" type="ORF">FHR32_006541</name>
</gene>
<name>A0A7W7S1Q7_9ACTN</name>
<evidence type="ECO:0000313" key="3">
    <source>
        <dbReference type="Proteomes" id="UP000534286"/>
    </source>
</evidence>
<sequence length="387" mass="41773">MTPVSTIDLMLGSDPQFGSAEAIEVRNLARYRLGLRVLAGCHPRAADRLERLCGAADAELRPLMYDPVLRNAFEDDMTALENGADRSHGLVWYLERGIADSFDGLGPCERLARPRVRPWPDRGVSWVWTDLEPGSEPERVLARRLETLLAGTLSENGSGSRVTPDAGMLAGLGQGAALLAELLPHTGAGVLPHISLAGFVRDDEPGPSRTVRRAAGDRVRGRAHPRQSGGRRGWVHHRPGARHYLGRQAAQVYGEMLTPRGRRFVDWLLGAVAPIAPGILSERAPAVAAAVRSVKEVELDARGYRQAQPVRVCPTPAQGQLVALSPDPPRFRWLNDHAWLIYALCDGRDLPSLREGYRQVAGSGDADRLGSGVADLLSAGLIVPAGA</sequence>
<keyword evidence="3" id="KW-1185">Reference proteome</keyword>
<evidence type="ECO:0000256" key="1">
    <source>
        <dbReference type="SAM" id="MobiDB-lite"/>
    </source>
</evidence>
<dbReference type="AlphaFoldDB" id="A0A7W7S1Q7"/>
<proteinExistence type="predicted"/>